<dbReference type="PANTHER" id="PTHR46796">
    <property type="entry name" value="HTH-TYPE TRANSCRIPTIONAL ACTIVATOR RHAS-RELATED"/>
    <property type="match status" value="1"/>
</dbReference>
<evidence type="ECO:0000313" key="6">
    <source>
        <dbReference type="Proteomes" id="UP000228930"/>
    </source>
</evidence>
<feature type="domain" description="HTH araC/xylS-type" evidence="4">
    <location>
        <begin position="206"/>
        <end position="304"/>
    </location>
</feature>
<dbReference type="Proteomes" id="UP000228930">
    <property type="component" value="Unassembled WGS sequence"/>
</dbReference>
<dbReference type="Gene3D" id="1.10.10.60">
    <property type="entry name" value="Homeodomain-like"/>
    <property type="match status" value="2"/>
</dbReference>
<dbReference type="PANTHER" id="PTHR46796:SF14">
    <property type="entry name" value="TRANSCRIPTIONAL REGULATORY PROTEIN"/>
    <property type="match status" value="1"/>
</dbReference>
<keyword evidence="2" id="KW-0238">DNA-binding</keyword>
<dbReference type="GO" id="GO:0043565">
    <property type="term" value="F:sequence-specific DNA binding"/>
    <property type="evidence" value="ECO:0007669"/>
    <property type="project" value="InterPro"/>
</dbReference>
<dbReference type="SMART" id="SM00342">
    <property type="entry name" value="HTH_ARAC"/>
    <property type="match status" value="1"/>
</dbReference>
<keyword evidence="3" id="KW-0804">Transcription</keyword>
<dbReference type="PRINTS" id="PR00032">
    <property type="entry name" value="HTHARAC"/>
</dbReference>
<dbReference type="AlphaFoldDB" id="A0A2M6UJL4"/>
<reference evidence="5 6" key="1">
    <citation type="submission" date="2015-06" db="EMBL/GenBank/DDBJ databases">
        <title>Comparative genome analysis of nirS-carrying Bradyrhizobium sp. strains.</title>
        <authorList>
            <person name="Ishii S."/>
            <person name="Jang J."/>
            <person name="Nishizawa T."/>
            <person name="Senoo K."/>
        </authorList>
    </citation>
    <scope>NUCLEOTIDE SEQUENCE [LARGE SCALE GENOMIC DNA]</scope>
    <source>
        <strain evidence="5 6">TSA1</strain>
    </source>
</reference>
<keyword evidence="1" id="KW-0805">Transcription regulation</keyword>
<dbReference type="Pfam" id="PF12833">
    <property type="entry name" value="HTH_18"/>
    <property type="match status" value="1"/>
</dbReference>
<dbReference type="PROSITE" id="PS01124">
    <property type="entry name" value="HTH_ARAC_FAMILY_2"/>
    <property type="match status" value="1"/>
</dbReference>
<dbReference type="InterPro" id="IPR018060">
    <property type="entry name" value="HTH_AraC"/>
</dbReference>
<dbReference type="EMBL" id="LFJC01000003">
    <property type="protein sequence ID" value="PIT04790.1"/>
    <property type="molecule type" value="Genomic_DNA"/>
</dbReference>
<keyword evidence="6" id="KW-1185">Reference proteome</keyword>
<comment type="caution">
    <text evidence="5">The sequence shown here is derived from an EMBL/GenBank/DDBJ whole genome shotgun (WGS) entry which is preliminary data.</text>
</comment>
<protein>
    <submittedName>
        <fullName evidence="5">Transcriptional regulator</fullName>
    </submittedName>
</protein>
<dbReference type="PROSITE" id="PS00041">
    <property type="entry name" value="HTH_ARAC_FAMILY_1"/>
    <property type="match status" value="1"/>
</dbReference>
<dbReference type="GO" id="GO:0003700">
    <property type="term" value="F:DNA-binding transcription factor activity"/>
    <property type="evidence" value="ECO:0007669"/>
    <property type="project" value="InterPro"/>
</dbReference>
<evidence type="ECO:0000259" key="4">
    <source>
        <dbReference type="PROSITE" id="PS01124"/>
    </source>
</evidence>
<evidence type="ECO:0000313" key="5">
    <source>
        <dbReference type="EMBL" id="PIT04790.1"/>
    </source>
</evidence>
<organism evidence="5 6">
    <name type="scientific">Bradyrhizobium nitroreducens</name>
    <dbReference type="NCBI Taxonomy" id="709803"/>
    <lineage>
        <taxon>Bacteria</taxon>
        <taxon>Pseudomonadati</taxon>
        <taxon>Pseudomonadota</taxon>
        <taxon>Alphaproteobacteria</taxon>
        <taxon>Hyphomicrobiales</taxon>
        <taxon>Nitrobacteraceae</taxon>
        <taxon>Bradyrhizobium</taxon>
    </lineage>
</organism>
<sequence>MMEESDSTAAGFYGRRLSQHLGMEGDCLLSVKREGRLALAMTRLTCSQFIRERTAPIPSEPAYSILHQLGDLERHSCWLAGRPRYSGAFGAGSVSVINLMDNPQCEFKGPFDAVQYYVPQTALDEFAREHGAKPISTLKWSRDQRDPFLSTLSSVLLSAVEQDPTSNQLFVDQIGLSVLAHFAQTYGGMRPQEKAAGGGLAPWQERRAKEIMRARLASNLTIADVAAECKLTPSHFARSFRRSTGVAPHEFLSQLRIDEAKRLMLSTKLPLADIALICGFGDQSYFTRVFSRNVGASPGAWRRARSEG</sequence>
<accession>A0A2M6UJL4</accession>
<name>A0A2M6UJL4_9BRAD</name>
<dbReference type="InterPro" id="IPR050204">
    <property type="entry name" value="AraC_XylS_family_regulators"/>
</dbReference>
<gene>
    <name evidence="5" type="ORF">TSA1_31610</name>
</gene>
<proteinExistence type="predicted"/>
<dbReference type="RefSeq" id="WP_100179907.1">
    <property type="nucleotide sequence ID" value="NZ_LFJC01000003.1"/>
</dbReference>
<dbReference type="SUPFAM" id="SSF46689">
    <property type="entry name" value="Homeodomain-like"/>
    <property type="match status" value="2"/>
</dbReference>
<dbReference type="InterPro" id="IPR018062">
    <property type="entry name" value="HTH_AraC-typ_CS"/>
</dbReference>
<evidence type="ECO:0000256" key="2">
    <source>
        <dbReference type="ARBA" id="ARBA00023125"/>
    </source>
</evidence>
<dbReference type="InterPro" id="IPR009057">
    <property type="entry name" value="Homeodomain-like_sf"/>
</dbReference>
<evidence type="ECO:0000256" key="3">
    <source>
        <dbReference type="ARBA" id="ARBA00023163"/>
    </source>
</evidence>
<evidence type="ECO:0000256" key="1">
    <source>
        <dbReference type="ARBA" id="ARBA00023015"/>
    </source>
</evidence>
<dbReference type="InterPro" id="IPR020449">
    <property type="entry name" value="Tscrpt_reg_AraC-type_HTH"/>
</dbReference>